<proteinExistence type="predicted"/>
<evidence type="ECO:0008006" key="3">
    <source>
        <dbReference type="Google" id="ProtNLM"/>
    </source>
</evidence>
<organism evidence="1 2">
    <name type="scientific">Longibaculum muris</name>
    <dbReference type="NCBI Taxonomy" id="1796628"/>
    <lineage>
        <taxon>Bacteria</taxon>
        <taxon>Bacillati</taxon>
        <taxon>Bacillota</taxon>
        <taxon>Erysipelotrichia</taxon>
        <taxon>Erysipelotrichales</taxon>
        <taxon>Coprobacillaceae</taxon>
        <taxon>Longibaculum</taxon>
    </lineage>
</organism>
<comment type="caution">
    <text evidence="1">The sequence shown here is derived from an EMBL/GenBank/DDBJ whole genome shotgun (WGS) entry which is preliminary data.</text>
</comment>
<sequence>MDNSFMDAHEIVSVTGMSKAYAYKLIKQLNEELSAKGFVTIRGRVSRQYFQERIYGLGKEA</sequence>
<protein>
    <recommendedName>
        <fullName evidence="3">DNA-binding protein</fullName>
    </recommendedName>
</protein>
<dbReference type="GeneID" id="98914123"/>
<dbReference type="Proteomes" id="UP000295515">
    <property type="component" value="Unassembled WGS sequence"/>
</dbReference>
<gene>
    <name evidence="1" type="ORF">EDD60_101300</name>
</gene>
<dbReference type="RefSeq" id="WP_066451291.1">
    <property type="nucleotide sequence ID" value="NZ_JANKBF010000002.1"/>
</dbReference>
<keyword evidence="2" id="KW-1185">Reference proteome</keyword>
<name>A0A4R3Z8F2_9FIRM</name>
<accession>A0A4R3Z8F2</accession>
<dbReference type="AlphaFoldDB" id="A0A4R3Z8F2"/>
<reference evidence="1 2" key="1">
    <citation type="submission" date="2019-03" db="EMBL/GenBank/DDBJ databases">
        <title>Genomic Encyclopedia of Type Strains, Phase IV (KMG-IV): sequencing the most valuable type-strain genomes for metagenomic binning, comparative biology and taxonomic classification.</title>
        <authorList>
            <person name="Goeker M."/>
        </authorList>
    </citation>
    <scope>NUCLEOTIDE SEQUENCE [LARGE SCALE GENOMIC DNA]</scope>
    <source>
        <strain evidence="1 2">DSM 29487</strain>
    </source>
</reference>
<dbReference type="EMBL" id="SMCQ01000001">
    <property type="protein sequence ID" value="TCW02994.1"/>
    <property type="molecule type" value="Genomic_DNA"/>
</dbReference>
<evidence type="ECO:0000313" key="2">
    <source>
        <dbReference type="Proteomes" id="UP000295515"/>
    </source>
</evidence>
<evidence type="ECO:0000313" key="1">
    <source>
        <dbReference type="EMBL" id="TCW02994.1"/>
    </source>
</evidence>